<sequence>MIRTIVMAATMLMTTAAFAQSDNAGRTVEVNGMQMYYETHGEGEPLIVLHGAYMTIPAMGEIIPKLAESRQVIAIEFQGHGRTNDIDRPITYPNLADDVAAFMNAIGLERADVFGYSMGSIAGLQLAIRHPEKVDQLVAASVAYDIEGWQPAFREFIPQMSPEMFNGGPMEDEYRKLAVNPDGFQALAEKLIALEHEPMAWEEDVRKLETPVLIIAGDADVSTLEHNVALFRLLGGGVMGDMGEPLPASRLAILPATSHTAVISQPDLLKALIEPFLEGETPASFMGM</sequence>
<dbReference type="InterPro" id="IPR029058">
    <property type="entry name" value="AB_hydrolase_fold"/>
</dbReference>
<feature type="chain" id="PRO_5047519320" evidence="1">
    <location>
        <begin position="20"/>
        <end position="288"/>
    </location>
</feature>
<dbReference type="PRINTS" id="PR00111">
    <property type="entry name" value="ABHYDROLASE"/>
</dbReference>
<feature type="signal peptide" evidence="1">
    <location>
        <begin position="1"/>
        <end position="19"/>
    </location>
</feature>
<evidence type="ECO:0000313" key="3">
    <source>
        <dbReference type="EMBL" id="GLQ56713.1"/>
    </source>
</evidence>
<dbReference type="SUPFAM" id="SSF53474">
    <property type="entry name" value="alpha/beta-Hydrolases"/>
    <property type="match status" value="1"/>
</dbReference>
<keyword evidence="1" id="KW-0732">Signal</keyword>
<keyword evidence="4" id="KW-1185">Reference proteome</keyword>
<gene>
    <name evidence="3" type="ORF">GCM10010862_39720</name>
</gene>
<name>A0ABQ5W9J3_9HYPH</name>
<reference evidence="4" key="1">
    <citation type="journal article" date="2019" name="Int. J. Syst. Evol. Microbiol.">
        <title>The Global Catalogue of Microorganisms (GCM) 10K type strain sequencing project: providing services to taxonomists for standard genome sequencing and annotation.</title>
        <authorList>
            <consortium name="The Broad Institute Genomics Platform"/>
            <consortium name="The Broad Institute Genome Sequencing Center for Infectious Disease"/>
            <person name="Wu L."/>
            <person name="Ma J."/>
        </authorList>
    </citation>
    <scope>NUCLEOTIDE SEQUENCE [LARGE SCALE GENOMIC DNA]</scope>
    <source>
        <strain evidence="4">NBRC 112416</strain>
    </source>
</reference>
<evidence type="ECO:0000256" key="1">
    <source>
        <dbReference type="SAM" id="SignalP"/>
    </source>
</evidence>
<evidence type="ECO:0000313" key="4">
    <source>
        <dbReference type="Proteomes" id="UP001156691"/>
    </source>
</evidence>
<feature type="domain" description="AB hydrolase-1" evidence="2">
    <location>
        <begin position="45"/>
        <end position="157"/>
    </location>
</feature>
<dbReference type="Pfam" id="PF00561">
    <property type="entry name" value="Abhydrolase_1"/>
    <property type="match status" value="1"/>
</dbReference>
<dbReference type="PANTHER" id="PTHR43433:SF5">
    <property type="entry name" value="AB HYDROLASE-1 DOMAIN-CONTAINING PROTEIN"/>
    <property type="match status" value="1"/>
</dbReference>
<dbReference type="InterPro" id="IPR050471">
    <property type="entry name" value="AB_hydrolase"/>
</dbReference>
<dbReference type="Proteomes" id="UP001156691">
    <property type="component" value="Unassembled WGS sequence"/>
</dbReference>
<proteinExistence type="predicted"/>
<organism evidence="3 4">
    <name type="scientific">Devosia nitrariae</name>
    <dbReference type="NCBI Taxonomy" id="2071872"/>
    <lineage>
        <taxon>Bacteria</taxon>
        <taxon>Pseudomonadati</taxon>
        <taxon>Pseudomonadota</taxon>
        <taxon>Alphaproteobacteria</taxon>
        <taxon>Hyphomicrobiales</taxon>
        <taxon>Devosiaceae</taxon>
        <taxon>Devosia</taxon>
    </lineage>
</organism>
<dbReference type="RefSeq" id="WP_284342121.1">
    <property type="nucleotide sequence ID" value="NZ_BSNS01000022.1"/>
</dbReference>
<evidence type="ECO:0000259" key="2">
    <source>
        <dbReference type="Pfam" id="PF00561"/>
    </source>
</evidence>
<dbReference type="PANTHER" id="PTHR43433">
    <property type="entry name" value="HYDROLASE, ALPHA/BETA FOLD FAMILY PROTEIN"/>
    <property type="match status" value="1"/>
</dbReference>
<dbReference type="InterPro" id="IPR000073">
    <property type="entry name" value="AB_hydrolase_1"/>
</dbReference>
<comment type="caution">
    <text evidence="3">The sequence shown here is derived from an EMBL/GenBank/DDBJ whole genome shotgun (WGS) entry which is preliminary data.</text>
</comment>
<dbReference type="EMBL" id="BSNS01000022">
    <property type="protein sequence ID" value="GLQ56713.1"/>
    <property type="molecule type" value="Genomic_DNA"/>
</dbReference>
<accession>A0ABQ5W9J3</accession>
<protein>
    <submittedName>
        <fullName evidence="3">Oxidoreductase</fullName>
    </submittedName>
</protein>
<dbReference type="Gene3D" id="3.40.50.1820">
    <property type="entry name" value="alpha/beta hydrolase"/>
    <property type="match status" value="1"/>
</dbReference>